<sequence length="261" mass="28871">MPKPTKATMHVTAQDPEKKKPEEKPKEVFQDSASQKDKEKEGEELSEDPDLQLKNELDMLIERLKNINLVYDICTETIEVPPPHQPGLQELHEKLPVSDNKSLFADILATYFDTRCGVTPLPLAFCFTQSLCSEPRVTMDDLAIEFATFLLQHKAEPDALDLSEAKHNNLPQARLGLSTVSAMLNSSARTATRYALANPSMKQLAFILARALVPKESLDPGDGMDDGESELNVLEPKSLEDVYKSHVETARSTAAANVNVA</sequence>
<dbReference type="OrthoDB" id="2689053at2759"/>
<evidence type="ECO:0000313" key="2">
    <source>
        <dbReference type="EMBL" id="RPD62193.1"/>
    </source>
</evidence>
<evidence type="ECO:0000313" key="3">
    <source>
        <dbReference type="Proteomes" id="UP000313359"/>
    </source>
</evidence>
<feature type="region of interest" description="Disordered" evidence="1">
    <location>
        <begin position="1"/>
        <end position="50"/>
    </location>
</feature>
<proteinExistence type="predicted"/>
<evidence type="ECO:0000256" key="1">
    <source>
        <dbReference type="SAM" id="MobiDB-lite"/>
    </source>
</evidence>
<gene>
    <name evidence="2" type="ORF">L227DRAFT_562140</name>
</gene>
<organism evidence="2 3">
    <name type="scientific">Lentinus tigrinus ALCF2SS1-6</name>
    <dbReference type="NCBI Taxonomy" id="1328759"/>
    <lineage>
        <taxon>Eukaryota</taxon>
        <taxon>Fungi</taxon>
        <taxon>Dikarya</taxon>
        <taxon>Basidiomycota</taxon>
        <taxon>Agaricomycotina</taxon>
        <taxon>Agaricomycetes</taxon>
        <taxon>Polyporales</taxon>
        <taxon>Polyporaceae</taxon>
        <taxon>Lentinus</taxon>
    </lineage>
</organism>
<dbReference type="Proteomes" id="UP000313359">
    <property type="component" value="Unassembled WGS sequence"/>
</dbReference>
<name>A0A5C2SEF3_9APHY</name>
<protein>
    <submittedName>
        <fullName evidence="2">Uncharacterized protein</fullName>
    </submittedName>
</protein>
<dbReference type="STRING" id="1328759.A0A5C2SEF3"/>
<reference evidence="2" key="1">
    <citation type="journal article" date="2018" name="Genome Biol. Evol.">
        <title>Genomics and development of Lentinus tigrinus, a white-rot wood-decaying mushroom with dimorphic fruiting bodies.</title>
        <authorList>
            <person name="Wu B."/>
            <person name="Xu Z."/>
            <person name="Knudson A."/>
            <person name="Carlson A."/>
            <person name="Chen N."/>
            <person name="Kovaka S."/>
            <person name="LaButti K."/>
            <person name="Lipzen A."/>
            <person name="Pennachio C."/>
            <person name="Riley R."/>
            <person name="Schakwitz W."/>
            <person name="Umezawa K."/>
            <person name="Ohm R.A."/>
            <person name="Grigoriev I.V."/>
            <person name="Nagy L.G."/>
            <person name="Gibbons J."/>
            <person name="Hibbett D."/>
        </authorList>
    </citation>
    <scope>NUCLEOTIDE SEQUENCE [LARGE SCALE GENOMIC DNA]</scope>
    <source>
        <strain evidence="2">ALCF2SS1-6</strain>
    </source>
</reference>
<keyword evidence="3" id="KW-1185">Reference proteome</keyword>
<accession>A0A5C2SEF3</accession>
<dbReference type="EMBL" id="ML122259">
    <property type="protein sequence ID" value="RPD62193.1"/>
    <property type="molecule type" value="Genomic_DNA"/>
</dbReference>
<feature type="compositionally biased region" description="Basic and acidic residues" evidence="1">
    <location>
        <begin position="15"/>
        <end position="43"/>
    </location>
</feature>
<dbReference type="AlphaFoldDB" id="A0A5C2SEF3"/>